<gene>
    <name evidence="2" type="ORF">HHI36_002859</name>
</gene>
<sequence length="158" mass="17504">MSSKNIYENLPLKTLNKKDIKQPENEPLVSQKIKTVQNIFNPLDFKPKKRKSNPDIYNKIPSNAARKPKSSKSISEMFFSKNTNGLNETLGNSKKGNNATKSNESLCRNSGDKQDNESVKSGSKGEPNIKDKSSNVYLTPTSTLDDGYESCNSTPLVS</sequence>
<keyword evidence="3" id="KW-1185">Reference proteome</keyword>
<feature type="region of interest" description="Disordered" evidence="1">
    <location>
        <begin position="43"/>
        <end position="158"/>
    </location>
</feature>
<organism evidence="2 3">
    <name type="scientific">Cryptolaemus montrouzieri</name>
    <dbReference type="NCBI Taxonomy" id="559131"/>
    <lineage>
        <taxon>Eukaryota</taxon>
        <taxon>Metazoa</taxon>
        <taxon>Ecdysozoa</taxon>
        <taxon>Arthropoda</taxon>
        <taxon>Hexapoda</taxon>
        <taxon>Insecta</taxon>
        <taxon>Pterygota</taxon>
        <taxon>Neoptera</taxon>
        <taxon>Endopterygota</taxon>
        <taxon>Coleoptera</taxon>
        <taxon>Polyphaga</taxon>
        <taxon>Cucujiformia</taxon>
        <taxon>Coccinelloidea</taxon>
        <taxon>Coccinellidae</taxon>
        <taxon>Scymninae</taxon>
        <taxon>Scymnini</taxon>
        <taxon>Cryptolaemus</taxon>
    </lineage>
</organism>
<dbReference type="AlphaFoldDB" id="A0ABD2PCN0"/>
<proteinExistence type="predicted"/>
<protein>
    <recommendedName>
        <fullName evidence="4">Exophilin 5</fullName>
    </recommendedName>
</protein>
<accession>A0ABD2PCN0</accession>
<reference evidence="2 3" key="1">
    <citation type="journal article" date="2021" name="BMC Biol.">
        <title>Horizontally acquired antibacterial genes associated with adaptive radiation of ladybird beetles.</title>
        <authorList>
            <person name="Li H.S."/>
            <person name="Tang X.F."/>
            <person name="Huang Y.H."/>
            <person name="Xu Z.Y."/>
            <person name="Chen M.L."/>
            <person name="Du X.Y."/>
            <person name="Qiu B.Y."/>
            <person name="Chen P.T."/>
            <person name="Zhang W."/>
            <person name="Slipinski A."/>
            <person name="Escalona H.E."/>
            <person name="Waterhouse R.M."/>
            <person name="Zwick A."/>
            <person name="Pang H."/>
        </authorList>
    </citation>
    <scope>NUCLEOTIDE SEQUENCE [LARGE SCALE GENOMIC DNA]</scope>
    <source>
        <strain evidence="2">SYSU2018</strain>
    </source>
</reference>
<evidence type="ECO:0008006" key="4">
    <source>
        <dbReference type="Google" id="ProtNLM"/>
    </source>
</evidence>
<evidence type="ECO:0000313" key="3">
    <source>
        <dbReference type="Proteomes" id="UP001516400"/>
    </source>
</evidence>
<comment type="caution">
    <text evidence="2">The sequence shown here is derived from an EMBL/GenBank/DDBJ whole genome shotgun (WGS) entry which is preliminary data.</text>
</comment>
<feature type="compositionally biased region" description="Polar residues" evidence="1">
    <location>
        <begin position="134"/>
        <end position="158"/>
    </location>
</feature>
<feature type="non-terminal residue" evidence="2">
    <location>
        <position position="158"/>
    </location>
</feature>
<dbReference type="EMBL" id="JABFTP020000185">
    <property type="protein sequence ID" value="KAL3288411.1"/>
    <property type="molecule type" value="Genomic_DNA"/>
</dbReference>
<evidence type="ECO:0000313" key="2">
    <source>
        <dbReference type="EMBL" id="KAL3288411.1"/>
    </source>
</evidence>
<name>A0ABD2PCN0_9CUCU</name>
<feature type="compositionally biased region" description="Polar residues" evidence="1">
    <location>
        <begin position="80"/>
        <end position="108"/>
    </location>
</feature>
<evidence type="ECO:0000256" key="1">
    <source>
        <dbReference type="SAM" id="MobiDB-lite"/>
    </source>
</evidence>
<dbReference type="Proteomes" id="UP001516400">
    <property type="component" value="Unassembled WGS sequence"/>
</dbReference>